<feature type="chain" id="PRO_5047326216" evidence="12">
    <location>
        <begin position="19"/>
        <end position="1083"/>
    </location>
</feature>
<dbReference type="PRINTS" id="PR00248">
    <property type="entry name" value="GPCRMGR"/>
</dbReference>
<dbReference type="Gene3D" id="3.40.50.2300">
    <property type="match status" value="2"/>
</dbReference>
<dbReference type="Gene3D" id="2.10.50.30">
    <property type="entry name" value="GPCR, family 3, nine cysteines domain"/>
    <property type="match status" value="1"/>
</dbReference>
<feature type="transmembrane region" description="Helical" evidence="11">
    <location>
        <begin position="839"/>
        <end position="862"/>
    </location>
</feature>
<feature type="transmembrane region" description="Helical" evidence="11">
    <location>
        <begin position="868"/>
        <end position="894"/>
    </location>
</feature>
<keyword evidence="2" id="KW-1003">Cell membrane</keyword>
<dbReference type="InterPro" id="IPR028082">
    <property type="entry name" value="Peripla_BP_I"/>
</dbReference>
<feature type="region of interest" description="Disordered" evidence="10">
    <location>
        <begin position="1037"/>
        <end position="1083"/>
    </location>
</feature>
<reference evidence="14 15" key="1">
    <citation type="journal article" date="2022" name="Front. Cell. Infect. Microbiol.">
        <title>The Genomes of Two Strains of Taenia crassiceps the Animal Model for the Study of Human Cysticercosis.</title>
        <authorList>
            <person name="Bobes R.J."/>
            <person name="Estrada K."/>
            <person name="Rios-Valencia D.G."/>
            <person name="Calderon-Gallegos A."/>
            <person name="de la Torre P."/>
            <person name="Carrero J.C."/>
            <person name="Sanchez-Flores A."/>
            <person name="Laclette J.P."/>
        </authorList>
    </citation>
    <scope>NUCLEOTIDE SEQUENCE [LARGE SCALE GENOMIC DNA]</scope>
    <source>
        <strain evidence="14">WFUcys</strain>
    </source>
</reference>
<dbReference type="Proteomes" id="UP001651158">
    <property type="component" value="Unassembled WGS sequence"/>
</dbReference>
<keyword evidence="7 14" id="KW-0675">Receptor</keyword>
<keyword evidence="15" id="KW-1185">Reference proteome</keyword>
<evidence type="ECO:0000256" key="11">
    <source>
        <dbReference type="SAM" id="Phobius"/>
    </source>
</evidence>
<evidence type="ECO:0000256" key="4">
    <source>
        <dbReference type="ARBA" id="ARBA00022989"/>
    </source>
</evidence>
<proteinExistence type="predicted"/>
<accession>A0ABR4Q643</accession>
<organism evidence="14 15">
    <name type="scientific">Taenia crassiceps</name>
    <dbReference type="NCBI Taxonomy" id="6207"/>
    <lineage>
        <taxon>Eukaryota</taxon>
        <taxon>Metazoa</taxon>
        <taxon>Spiralia</taxon>
        <taxon>Lophotrochozoa</taxon>
        <taxon>Platyhelminthes</taxon>
        <taxon>Cestoda</taxon>
        <taxon>Eucestoda</taxon>
        <taxon>Cyclophyllidea</taxon>
        <taxon>Taeniidae</taxon>
        <taxon>Taenia</taxon>
    </lineage>
</organism>
<keyword evidence="4 11" id="KW-1133">Transmembrane helix</keyword>
<keyword evidence="8" id="KW-0325">Glycoprotein</keyword>
<feature type="region of interest" description="Disordered" evidence="10">
    <location>
        <begin position="955"/>
        <end position="1021"/>
    </location>
</feature>
<evidence type="ECO:0000256" key="7">
    <source>
        <dbReference type="ARBA" id="ARBA00023170"/>
    </source>
</evidence>
<evidence type="ECO:0000256" key="8">
    <source>
        <dbReference type="ARBA" id="ARBA00023180"/>
    </source>
</evidence>
<feature type="transmembrane region" description="Helical" evidence="11">
    <location>
        <begin position="649"/>
        <end position="670"/>
    </location>
</feature>
<evidence type="ECO:0000256" key="12">
    <source>
        <dbReference type="SAM" id="SignalP"/>
    </source>
</evidence>
<feature type="transmembrane region" description="Helical" evidence="11">
    <location>
        <begin position="762"/>
        <end position="781"/>
    </location>
</feature>
<keyword evidence="5" id="KW-0297">G-protein coupled receptor</keyword>
<dbReference type="SUPFAM" id="SSF53822">
    <property type="entry name" value="Periplasmic binding protein-like I"/>
    <property type="match status" value="1"/>
</dbReference>
<evidence type="ECO:0000256" key="1">
    <source>
        <dbReference type="ARBA" id="ARBA00004651"/>
    </source>
</evidence>
<dbReference type="InterPro" id="IPR001828">
    <property type="entry name" value="ANF_lig-bd_rcpt"/>
</dbReference>
<dbReference type="PROSITE" id="PS50259">
    <property type="entry name" value="G_PROTEIN_RECEP_F3_4"/>
    <property type="match status" value="1"/>
</dbReference>
<comment type="subcellular location">
    <subcellularLocation>
        <location evidence="1">Cell membrane</location>
        <topology evidence="1">Multi-pass membrane protein</topology>
    </subcellularLocation>
</comment>
<dbReference type="PROSITE" id="PS00980">
    <property type="entry name" value="G_PROTEIN_RECEP_F3_2"/>
    <property type="match status" value="1"/>
</dbReference>
<dbReference type="PROSITE" id="PS00981">
    <property type="entry name" value="G_PROTEIN_RECEP_F3_3"/>
    <property type="match status" value="1"/>
</dbReference>
<evidence type="ECO:0000259" key="13">
    <source>
        <dbReference type="PROSITE" id="PS50259"/>
    </source>
</evidence>
<evidence type="ECO:0000256" key="3">
    <source>
        <dbReference type="ARBA" id="ARBA00022692"/>
    </source>
</evidence>
<dbReference type="CDD" id="cd06374">
    <property type="entry name" value="PBP1_mGluR_groupI"/>
    <property type="match status" value="1"/>
</dbReference>
<dbReference type="Pfam" id="PF01094">
    <property type="entry name" value="ANF_receptor"/>
    <property type="match status" value="1"/>
</dbReference>
<protein>
    <submittedName>
        <fullName evidence="14">Metabotropic glutamate receptor 5</fullName>
    </submittedName>
</protein>
<keyword evidence="3 11" id="KW-0812">Transmembrane</keyword>
<keyword evidence="12" id="KW-0732">Signal</keyword>
<feature type="signal peptide" evidence="12">
    <location>
        <begin position="1"/>
        <end position="18"/>
    </location>
</feature>
<keyword evidence="6 11" id="KW-0472">Membrane</keyword>
<evidence type="ECO:0000313" key="15">
    <source>
        <dbReference type="Proteomes" id="UP001651158"/>
    </source>
</evidence>
<dbReference type="EMBL" id="JAKROA010000010">
    <property type="protein sequence ID" value="KAL5104843.1"/>
    <property type="molecule type" value="Genomic_DNA"/>
</dbReference>
<dbReference type="Pfam" id="PF00003">
    <property type="entry name" value="7tm_3"/>
    <property type="match status" value="1"/>
</dbReference>
<evidence type="ECO:0000256" key="10">
    <source>
        <dbReference type="SAM" id="MobiDB-lite"/>
    </source>
</evidence>
<feature type="compositionally biased region" description="Polar residues" evidence="10">
    <location>
        <begin position="1037"/>
        <end position="1051"/>
    </location>
</feature>
<evidence type="ECO:0000313" key="14">
    <source>
        <dbReference type="EMBL" id="KAL5104843.1"/>
    </source>
</evidence>
<dbReference type="CDD" id="cd15285">
    <property type="entry name" value="7tmC_mGluR_group1"/>
    <property type="match status" value="1"/>
</dbReference>
<name>A0ABR4Q643_9CEST</name>
<dbReference type="InterPro" id="IPR050726">
    <property type="entry name" value="mGluR"/>
</dbReference>
<feature type="transmembrane region" description="Helical" evidence="11">
    <location>
        <begin position="614"/>
        <end position="637"/>
    </location>
</feature>
<feature type="domain" description="G-protein coupled receptors family 3 profile" evidence="13">
    <location>
        <begin position="612"/>
        <end position="909"/>
    </location>
</feature>
<feature type="transmembrane region" description="Helical" evidence="11">
    <location>
        <begin position="808"/>
        <end position="827"/>
    </location>
</feature>
<sequence>MGLSRWIWIVLLVTVSELQMAPYGALYQKLKVRIPGDIMIGALFPIHEQPTVNTAFSRQCGSVREQYGIHRIEAFIRTIQTINENESILPKIRLGVDARDSCWYAPIALEQCMDFIRTAFVHREYEDCLRMTNGSNEKCLPPGVAPSSIEIPIAALIGPGSSEMTKQVQQVLQLFSIPQIGYSATAAELSNIAEYQYFLRVVPSDALQVEVIVSLLERYGWTYVALVNSNGFYGDRGIAALKLRMDDVGICSETERSIDNKETEEAFLELAQDIFNPNQKAKVVVCFCQGETVAGLLKAMDTLQLQGKGYMFIGADGWSDRQDILGPLIDPKTGERAFSRLAQGSFSIKIHSPKVKDFNEYFTGLTPQTHHNVNPWFTEFWEQKFNCAILASSESERKPCTGKESLKNLPFQQDNKLSLLNLAIYVVALALHRVQEIVCGVGRPGLCPGLLPINGSLLYQELLKSNFTDSNGDTIFFDENGDPPASYDLMNYQHYFTERGEEVFDYVQVGRWKHGRLITLQEEFIQWQSDSENGTASGPVQSFCSEPCGTWEAKIIKDKSKTCCWICQPCKPNEWKAENETCQPCKLGFKPTKNKTACEPINPKYPHWKDSSCLTAIVFASLGGLLTVLILVVFIVYRDTAVVKASTRELMWLILVAMLFAHAFTVLVLFRPSTATCALQRTLPGLAFTAIYAALVTKTNRIARIMEGSKKILVKKQRFLSTAAQLFITGRTAVSRHGPLTTAVANAHRWWRTRASTRHGNFIPTALIAVEVAVIATMLIIEPPGTELRFSKDLIRARLCCNTSQRGTIIPLAFPILLIALCTIYAIKTRNLPQNFNEAKFIGFTMYTTCVLWLSIIPVYLSGYKTEVTLTLCISISATIALVVLFMPKTYIILCRPEKNSRMSFTTAKDIRCHIGVLQTKVNKKDKSKKKVFGKRSNPLVGRKFSANTEVVEMASDRKISPSSPSQPPKKHFKPPSDLTASPAEVFPPRITNGKPNQRVEDDVRRGSAGSVQVPLDDNKQRKSFIRHERCLFPPLTRQSMKSEASCQTDWSLPPGGELELAETEDFSTESELNMRLSSFSSD</sequence>
<dbReference type="InterPro" id="IPR038550">
    <property type="entry name" value="GPCR_3_9-Cys_sf"/>
</dbReference>
<feature type="compositionally biased region" description="Polar residues" evidence="10">
    <location>
        <begin position="1070"/>
        <end position="1083"/>
    </location>
</feature>
<evidence type="ECO:0000256" key="5">
    <source>
        <dbReference type="ARBA" id="ARBA00023040"/>
    </source>
</evidence>
<evidence type="ECO:0000256" key="2">
    <source>
        <dbReference type="ARBA" id="ARBA00022475"/>
    </source>
</evidence>
<feature type="compositionally biased region" description="Acidic residues" evidence="10">
    <location>
        <begin position="1060"/>
        <end position="1069"/>
    </location>
</feature>
<keyword evidence="9" id="KW-0807">Transducer</keyword>
<dbReference type="InterPro" id="IPR017978">
    <property type="entry name" value="GPCR_3_C"/>
</dbReference>
<evidence type="ECO:0000256" key="9">
    <source>
        <dbReference type="ARBA" id="ARBA00023224"/>
    </source>
</evidence>
<dbReference type="InterPro" id="IPR000337">
    <property type="entry name" value="GPCR_3"/>
</dbReference>
<evidence type="ECO:0000256" key="6">
    <source>
        <dbReference type="ARBA" id="ARBA00023136"/>
    </source>
</evidence>
<gene>
    <name evidence="14" type="ORF">TcWFU_001654</name>
</gene>
<feature type="transmembrane region" description="Helical" evidence="11">
    <location>
        <begin position="682"/>
        <end position="700"/>
    </location>
</feature>
<dbReference type="InterPro" id="IPR017979">
    <property type="entry name" value="GPCR_3_CS"/>
</dbReference>
<dbReference type="PANTHER" id="PTHR24060">
    <property type="entry name" value="METABOTROPIC GLUTAMATE RECEPTOR"/>
    <property type="match status" value="1"/>
</dbReference>
<comment type="caution">
    <text evidence="14">The sequence shown here is derived from an EMBL/GenBank/DDBJ whole genome shotgun (WGS) entry which is preliminary data.</text>
</comment>